<dbReference type="Pfam" id="PF03544">
    <property type="entry name" value="TonB_C"/>
    <property type="match status" value="3"/>
</dbReference>
<evidence type="ECO:0000313" key="12">
    <source>
        <dbReference type="EMBL" id="SEA64497.1"/>
    </source>
</evidence>
<organism evidence="12 13">
    <name type="scientific">Alistipes timonensis JC136</name>
    <dbReference type="NCBI Taxonomy" id="1033731"/>
    <lineage>
        <taxon>Bacteria</taxon>
        <taxon>Pseudomonadati</taxon>
        <taxon>Bacteroidota</taxon>
        <taxon>Bacteroidia</taxon>
        <taxon>Bacteroidales</taxon>
        <taxon>Rikenellaceae</taxon>
        <taxon>Alistipes</taxon>
    </lineage>
</organism>
<feature type="signal peptide" evidence="10">
    <location>
        <begin position="1"/>
        <end position="19"/>
    </location>
</feature>
<dbReference type="InterPro" id="IPR006260">
    <property type="entry name" value="TonB/TolA_C"/>
</dbReference>
<protein>
    <submittedName>
        <fullName evidence="12">TonB family C-terminal domain-containing protein</fullName>
    </submittedName>
</protein>
<keyword evidence="5" id="KW-0997">Cell inner membrane</keyword>
<proteinExistence type="inferred from homology"/>
<dbReference type="GO" id="GO:0015031">
    <property type="term" value="P:protein transport"/>
    <property type="evidence" value="ECO:0007669"/>
    <property type="project" value="UniProtKB-KW"/>
</dbReference>
<dbReference type="Gene3D" id="3.30.1150.10">
    <property type="match status" value="4"/>
</dbReference>
<feature type="domain" description="TonB C-terminal" evidence="11">
    <location>
        <begin position="387"/>
        <end position="483"/>
    </location>
</feature>
<dbReference type="OrthoDB" id="9814002at2"/>
<evidence type="ECO:0000256" key="4">
    <source>
        <dbReference type="ARBA" id="ARBA00022475"/>
    </source>
</evidence>
<dbReference type="AlphaFoldDB" id="A0A1H4CVX6"/>
<evidence type="ECO:0000256" key="3">
    <source>
        <dbReference type="ARBA" id="ARBA00022448"/>
    </source>
</evidence>
<evidence type="ECO:0000256" key="5">
    <source>
        <dbReference type="ARBA" id="ARBA00022519"/>
    </source>
</evidence>
<keyword evidence="3" id="KW-0813">Transport</keyword>
<evidence type="ECO:0000256" key="8">
    <source>
        <dbReference type="ARBA" id="ARBA00022989"/>
    </source>
</evidence>
<name>A0A1H4CVX6_9BACT</name>
<dbReference type="STRING" id="1033731.SAMN05444145_10536"/>
<dbReference type="SUPFAM" id="SSF74653">
    <property type="entry name" value="TolA/TonB C-terminal domain"/>
    <property type="match status" value="4"/>
</dbReference>
<evidence type="ECO:0000259" key="11">
    <source>
        <dbReference type="PROSITE" id="PS52015"/>
    </source>
</evidence>
<evidence type="ECO:0000256" key="2">
    <source>
        <dbReference type="ARBA" id="ARBA00006555"/>
    </source>
</evidence>
<evidence type="ECO:0000256" key="9">
    <source>
        <dbReference type="ARBA" id="ARBA00023136"/>
    </source>
</evidence>
<accession>A0A1H4CVX6</accession>
<reference evidence="12 13" key="1">
    <citation type="submission" date="2016-10" db="EMBL/GenBank/DDBJ databases">
        <authorList>
            <person name="de Groot N.N."/>
        </authorList>
    </citation>
    <scope>NUCLEOTIDE SEQUENCE [LARGE SCALE GENOMIC DNA]</scope>
    <source>
        <strain evidence="12 13">DSM 25383</strain>
    </source>
</reference>
<dbReference type="GO" id="GO:0055085">
    <property type="term" value="P:transmembrane transport"/>
    <property type="evidence" value="ECO:0007669"/>
    <property type="project" value="InterPro"/>
</dbReference>
<evidence type="ECO:0000256" key="1">
    <source>
        <dbReference type="ARBA" id="ARBA00004383"/>
    </source>
</evidence>
<evidence type="ECO:0000256" key="6">
    <source>
        <dbReference type="ARBA" id="ARBA00022692"/>
    </source>
</evidence>
<sequence>MKQLILLMAAFAALHAVTAAGRPVETPDGLPLIDTLTTEPYLLADPMPSFNGGGTLDFCRWVQEHLRYPSEAVIYGIEGHVVVSFVVGADGKVSNAEALTSPDPLLSEAALFVVRRSPRWEPGKLNGRPVRVRLSIPIDFNLQRPGVKPTVVTQLPKFQGGGLIDFKHWVLRNVEFSDKTFYRGDEGWVEVSFSVNGKGKVRGVETTRFSDPDFAYQIQRTIASSPLWTPLSTDGKQHNVDFRLRFDLLLQRGPDGLYSEDNTVYTTADSLPRFCGGSPGVFREWVRRQVDSLLDPGAAVPKVRVNVRFVIEPDGTMSGIKVSAPKEHSGFARLVRLAVDKTPLWTPAVAGGEKVRFRISQMFAFGQEEELGENPDSLDVMPKYQNGGLPEFRRWVMQAVEFPREALELGIEGRVVASFVVEPDGTVSSVRIIRSPDPILSREVVRVLAESPKWTPGSKGGEPVRVKYTLPVDFRVPVKPAAAHKPKFGPSSGGYTPRP</sequence>
<keyword evidence="8" id="KW-1133">Transmembrane helix</keyword>
<dbReference type="Proteomes" id="UP000183253">
    <property type="component" value="Unassembled WGS sequence"/>
</dbReference>
<keyword evidence="13" id="KW-1185">Reference proteome</keyword>
<dbReference type="GO" id="GO:0098797">
    <property type="term" value="C:plasma membrane protein complex"/>
    <property type="evidence" value="ECO:0007669"/>
    <property type="project" value="TreeGrafter"/>
</dbReference>
<evidence type="ECO:0000313" key="13">
    <source>
        <dbReference type="Proteomes" id="UP000183253"/>
    </source>
</evidence>
<feature type="chain" id="PRO_5010314724" evidence="10">
    <location>
        <begin position="20"/>
        <end position="499"/>
    </location>
</feature>
<dbReference type="InterPro" id="IPR051045">
    <property type="entry name" value="TonB-dependent_transducer"/>
</dbReference>
<dbReference type="InterPro" id="IPR037682">
    <property type="entry name" value="TonB_C"/>
</dbReference>
<feature type="domain" description="TonB C-terminal" evidence="11">
    <location>
        <begin position="53"/>
        <end position="149"/>
    </location>
</feature>
<dbReference type="PANTHER" id="PTHR33446:SF2">
    <property type="entry name" value="PROTEIN TONB"/>
    <property type="match status" value="1"/>
</dbReference>
<dbReference type="PROSITE" id="PS52015">
    <property type="entry name" value="TONB_CTD"/>
    <property type="match status" value="2"/>
</dbReference>
<keyword evidence="9" id="KW-0472">Membrane</keyword>
<keyword evidence="7" id="KW-0653">Protein transport</keyword>
<gene>
    <name evidence="12" type="ORF">SAMN05444145_10536</name>
</gene>
<dbReference type="NCBIfam" id="TIGR01352">
    <property type="entry name" value="tonB_Cterm"/>
    <property type="match status" value="2"/>
</dbReference>
<evidence type="ECO:0000256" key="10">
    <source>
        <dbReference type="SAM" id="SignalP"/>
    </source>
</evidence>
<dbReference type="PANTHER" id="PTHR33446">
    <property type="entry name" value="PROTEIN TONB-RELATED"/>
    <property type="match status" value="1"/>
</dbReference>
<dbReference type="EMBL" id="FNRI01000005">
    <property type="protein sequence ID" value="SEA64497.1"/>
    <property type="molecule type" value="Genomic_DNA"/>
</dbReference>
<dbReference type="RefSeq" id="WP_010260174.1">
    <property type="nucleotide sequence ID" value="NZ_CAEG01000005.1"/>
</dbReference>
<comment type="similarity">
    <text evidence="2">Belongs to the TonB family.</text>
</comment>
<comment type="subcellular location">
    <subcellularLocation>
        <location evidence="1">Cell inner membrane</location>
        <topology evidence="1">Single-pass membrane protein</topology>
        <orientation evidence="1">Periplasmic side</orientation>
    </subcellularLocation>
</comment>
<keyword evidence="6" id="KW-0812">Transmembrane</keyword>
<dbReference type="GO" id="GO:0031992">
    <property type="term" value="F:energy transducer activity"/>
    <property type="evidence" value="ECO:0007669"/>
    <property type="project" value="TreeGrafter"/>
</dbReference>
<keyword evidence="10" id="KW-0732">Signal</keyword>
<keyword evidence="4" id="KW-1003">Cell membrane</keyword>
<evidence type="ECO:0000256" key="7">
    <source>
        <dbReference type="ARBA" id="ARBA00022927"/>
    </source>
</evidence>